<keyword evidence="3" id="KW-1185">Reference proteome</keyword>
<sequence>MRRLPGDSPARRDVATPGEVLFEFVVRGGAARCAAIDAATGVEVVVVGPAAASEAHLKAVALRKLRLRLARE</sequence>
<proteinExistence type="predicted"/>
<evidence type="ECO:0000313" key="2">
    <source>
        <dbReference type="EMBL" id="MBB3974444.1"/>
    </source>
</evidence>
<feature type="domain" description="DUF6898" evidence="1">
    <location>
        <begin position="17"/>
        <end position="72"/>
    </location>
</feature>
<gene>
    <name evidence="2" type="ORF">GGR24_003125</name>
</gene>
<dbReference type="EMBL" id="JACIDR010000006">
    <property type="protein sequence ID" value="MBB3974444.1"/>
    <property type="molecule type" value="Genomic_DNA"/>
</dbReference>
<dbReference type="Proteomes" id="UP000528964">
    <property type="component" value="Unassembled WGS sequence"/>
</dbReference>
<evidence type="ECO:0000313" key="3">
    <source>
        <dbReference type="Proteomes" id="UP000528964"/>
    </source>
</evidence>
<evidence type="ECO:0000259" key="1">
    <source>
        <dbReference type="Pfam" id="PF21839"/>
    </source>
</evidence>
<protein>
    <recommendedName>
        <fullName evidence="1">DUF6898 domain-containing protein</fullName>
    </recommendedName>
</protein>
<dbReference type="RefSeq" id="WP_183396294.1">
    <property type="nucleotide sequence ID" value="NZ_JACIDR010000006.1"/>
</dbReference>
<accession>A0A7W6D8V7</accession>
<reference evidence="2 3" key="1">
    <citation type="submission" date="2020-08" db="EMBL/GenBank/DDBJ databases">
        <title>Genomic Encyclopedia of Type Strains, Phase IV (KMG-IV): sequencing the most valuable type-strain genomes for metagenomic binning, comparative biology and taxonomic classification.</title>
        <authorList>
            <person name="Goeker M."/>
        </authorList>
    </citation>
    <scope>NUCLEOTIDE SEQUENCE [LARGE SCALE GENOMIC DNA]</scope>
    <source>
        <strain evidence="2 3">DSM 25481</strain>
    </source>
</reference>
<organism evidence="2 3">
    <name type="scientific">Hansschlegelia beijingensis</name>
    <dbReference type="NCBI Taxonomy" id="1133344"/>
    <lineage>
        <taxon>Bacteria</taxon>
        <taxon>Pseudomonadati</taxon>
        <taxon>Pseudomonadota</taxon>
        <taxon>Alphaproteobacteria</taxon>
        <taxon>Hyphomicrobiales</taxon>
        <taxon>Methylopilaceae</taxon>
        <taxon>Hansschlegelia</taxon>
    </lineage>
</organism>
<dbReference type="AlphaFoldDB" id="A0A7W6D8V7"/>
<name>A0A7W6D8V7_9HYPH</name>
<dbReference type="Pfam" id="PF21839">
    <property type="entry name" value="DUF6898"/>
    <property type="match status" value="1"/>
</dbReference>
<comment type="caution">
    <text evidence="2">The sequence shown here is derived from an EMBL/GenBank/DDBJ whole genome shotgun (WGS) entry which is preliminary data.</text>
</comment>
<dbReference type="InterPro" id="IPR054193">
    <property type="entry name" value="DUF6898"/>
</dbReference>